<reference evidence="2" key="2">
    <citation type="submission" date="2018-05" db="EMBL/GenBank/DDBJ databases">
        <title>OgluRS3 (Oryza glumaepatula Reference Sequence Version 3).</title>
        <authorList>
            <person name="Zhang J."/>
            <person name="Kudrna D."/>
            <person name="Lee S."/>
            <person name="Talag J."/>
            <person name="Welchert J."/>
            <person name="Wing R.A."/>
        </authorList>
    </citation>
    <scope>NUCLEOTIDE SEQUENCE [LARGE SCALE GENOMIC DNA]</scope>
</reference>
<protein>
    <submittedName>
        <fullName evidence="2">Uncharacterized protein</fullName>
    </submittedName>
</protein>
<feature type="region of interest" description="Disordered" evidence="1">
    <location>
        <begin position="36"/>
        <end position="67"/>
    </location>
</feature>
<accession>A0A0D9YW35</accession>
<reference evidence="2" key="1">
    <citation type="submission" date="2015-04" db="UniProtKB">
        <authorList>
            <consortium name="EnsemblPlants"/>
        </authorList>
    </citation>
    <scope>IDENTIFICATION</scope>
</reference>
<organism evidence="2">
    <name type="scientific">Oryza glumipatula</name>
    <dbReference type="NCBI Taxonomy" id="40148"/>
    <lineage>
        <taxon>Eukaryota</taxon>
        <taxon>Viridiplantae</taxon>
        <taxon>Streptophyta</taxon>
        <taxon>Embryophyta</taxon>
        <taxon>Tracheophyta</taxon>
        <taxon>Spermatophyta</taxon>
        <taxon>Magnoliopsida</taxon>
        <taxon>Liliopsida</taxon>
        <taxon>Poales</taxon>
        <taxon>Poaceae</taxon>
        <taxon>BOP clade</taxon>
        <taxon>Oryzoideae</taxon>
        <taxon>Oryzeae</taxon>
        <taxon>Oryzinae</taxon>
        <taxon>Oryza</taxon>
    </lineage>
</organism>
<dbReference type="EnsemblPlants" id="OGLUM02G27480.1">
    <property type="protein sequence ID" value="OGLUM02G27480.1"/>
    <property type="gene ID" value="OGLUM02G27480"/>
</dbReference>
<dbReference type="AlphaFoldDB" id="A0A0D9YW35"/>
<name>A0A0D9YW35_9ORYZ</name>
<evidence type="ECO:0000313" key="2">
    <source>
        <dbReference type="EnsemblPlants" id="OGLUM02G27480.1"/>
    </source>
</evidence>
<keyword evidence="3" id="KW-1185">Reference proteome</keyword>
<evidence type="ECO:0000313" key="3">
    <source>
        <dbReference type="Proteomes" id="UP000026961"/>
    </source>
</evidence>
<dbReference type="Gramene" id="OGLUM02G27480.1">
    <property type="protein sequence ID" value="OGLUM02G27480.1"/>
    <property type="gene ID" value="OGLUM02G27480"/>
</dbReference>
<dbReference type="Proteomes" id="UP000026961">
    <property type="component" value="Chromosome 2"/>
</dbReference>
<proteinExistence type="predicted"/>
<sequence length="172" mass="17814">MAFSPVVMHPTHGGEGVVARETRRREYKGGMVTGDRRCGGSRRTPGATSARRMGIGASGGRGDEIRGRGRMGWIRMLTGERMRGDGSRGAAGKETGRIGEAEVVQRSAAAVSPAYGASANGLGEGCRSVGKSSTAEAAADVAPNGQERSHHGLARAGPNYNCNVVFTCTHEG</sequence>
<evidence type="ECO:0000256" key="1">
    <source>
        <dbReference type="SAM" id="MobiDB-lite"/>
    </source>
</evidence>
<dbReference type="HOGENOM" id="CLU_121645_0_0_1"/>